<feature type="domain" description="Integrase catalytic" evidence="2">
    <location>
        <begin position="187"/>
        <end position="390"/>
    </location>
</feature>
<protein>
    <submittedName>
        <fullName evidence="3">Integrase, catalytic region</fullName>
    </submittedName>
</protein>
<proteinExistence type="predicted"/>
<evidence type="ECO:0000313" key="3">
    <source>
        <dbReference type="EMBL" id="CBI11612.1"/>
    </source>
</evidence>
<dbReference type="InterPro" id="IPR036397">
    <property type="entry name" value="RNaseH_sf"/>
</dbReference>
<comment type="caution">
    <text evidence="3">The sequence shown here is derived from an EMBL/GenBank/DDBJ whole genome shotgun (WGS) entry which is preliminary data.</text>
</comment>
<dbReference type="InterPro" id="IPR001584">
    <property type="entry name" value="Integrase_cat-core"/>
</dbReference>
<evidence type="ECO:0000256" key="1">
    <source>
        <dbReference type="SAM" id="MobiDB-lite"/>
    </source>
</evidence>
<evidence type="ECO:0000259" key="2">
    <source>
        <dbReference type="PROSITE" id="PS50994"/>
    </source>
</evidence>
<gene>
    <name evidence="3" type="ORF">CARN7_2449</name>
</gene>
<reference evidence="3" key="1">
    <citation type="submission" date="2009-10" db="EMBL/GenBank/DDBJ databases">
        <title>Diversity of trophic interactions inside an arsenic-rich microbial ecosystem.</title>
        <authorList>
            <person name="Bertin P.N."/>
            <person name="Heinrich-Salmeron A."/>
            <person name="Pelletier E."/>
            <person name="Goulhen-Chollet F."/>
            <person name="Arsene-Ploetze F."/>
            <person name="Gallien S."/>
            <person name="Calteau A."/>
            <person name="Vallenet D."/>
            <person name="Casiot C."/>
            <person name="Chane-Woon-Ming B."/>
            <person name="Giloteaux L."/>
            <person name="Barakat M."/>
            <person name="Bonnefoy V."/>
            <person name="Bruneel O."/>
            <person name="Chandler M."/>
            <person name="Cleiss J."/>
            <person name="Duran R."/>
            <person name="Elbaz-Poulichet F."/>
            <person name="Fonknechten N."/>
            <person name="Lauga B."/>
            <person name="Mornico D."/>
            <person name="Ortet P."/>
            <person name="Schaeffer C."/>
            <person name="Siguier P."/>
            <person name="Alexander Thil Smith A."/>
            <person name="Van Dorsselaer A."/>
            <person name="Weissenbach J."/>
            <person name="Medigue C."/>
            <person name="Le Paslier D."/>
        </authorList>
    </citation>
    <scope>NUCLEOTIDE SEQUENCE</scope>
</reference>
<dbReference type="PROSITE" id="PS50994">
    <property type="entry name" value="INTEGRASE"/>
    <property type="match status" value="1"/>
</dbReference>
<organism evidence="3">
    <name type="scientific">mine drainage metagenome</name>
    <dbReference type="NCBI Taxonomy" id="410659"/>
    <lineage>
        <taxon>unclassified sequences</taxon>
        <taxon>metagenomes</taxon>
        <taxon>ecological metagenomes</taxon>
    </lineage>
</organism>
<name>E6QWI9_9ZZZZ</name>
<dbReference type="GO" id="GO:0003676">
    <property type="term" value="F:nucleic acid binding"/>
    <property type="evidence" value="ECO:0007669"/>
    <property type="project" value="InterPro"/>
</dbReference>
<feature type="region of interest" description="Disordered" evidence="1">
    <location>
        <begin position="527"/>
        <end position="565"/>
    </location>
</feature>
<accession>E6QWI9</accession>
<dbReference type="InterPro" id="IPR012337">
    <property type="entry name" value="RNaseH-like_sf"/>
</dbReference>
<dbReference type="Pfam" id="PF09299">
    <property type="entry name" value="Mu-transpos_C"/>
    <property type="match status" value="1"/>
</dbReference>
<feature type="compositionally biased region" description="Basic residues" evidence="1">
    <location>
        <begin position="537"/>
        <end position="554"/>
    </location>
</feature>
<dbReference type="AlphaFoldDB" id="E6QWI9"/>
<sequence length="585" mass="66696">MESGRSASLRIADLAPVVDGSKKVQDIDSIADEYWKIAQERHAAIQPLIGQFDVGRREVEARAQEVGVNFTTLYRWLKRYRDAGTLDSLMPEKRGVRKGARKISAHAEQIIQHVIDELYLTVQRPSVQKVVLEVRRRCKEAQLPEVPHPNTIRARVSEISERDSLRKRGYREKAKNKFTPVPGQFPNADYPLAVVQIDHTPADIILVDDIYRKPIGRPTVTMAIDVFSRMVVGYYLSFDAPSITSVGMCVAHAILPKEDWLVLHNVDATWPVSGLMTTIHVDNGSDFRSESFRNSCAMYNIRLEYRPVKQARFGGHIERLLGTFLKEFHGLPGTTFSSIKERDEYDSEKHATMTKSEFETWLVTLICKVYHKRIHSGIGMTPEKKWELGIFGDEDTPGRGLSSIPADREVLLLDFLPMFRRTIQADGVSIDGLTYYADVIRQWINADDPDKPGTKRQFIIRRDPRDISIIWFHDPDLGMYFRIPFADQSMPSMSIWEYTLAAKRARQNGMKSMNETMVLQALNDLRQQVDSSSEKTKKARRQQQRRKEHSKKVSPSRPLAAKTLEKATPVPALLEGVVKPLDDIA</sequence>
<dbReference type="EMBL" id="CABR01000154">
    <property type="protein sequence ID" value="CBI11612.1"/>
    <property type="molecule type" value="Genomic_DNA"/>
</dbReference>
<dbReference type="InterPro" id="IPR015378">
    <property type="entry name" value="Transposase-like_Mu_C"/>
</dbReference>
<dbReference type="SUPFAM" id="SSF53098">
    <property type="entry name" value="Ribonuclease H-like"/>
    <property type="match status" value="1"/>
</dbReference>
<dbReference type="GO" id="GO:0015074">
    <property type="term" value="P:DNA integration"/>
    <property type="evidence" value="ECO:0007669"/>
    <property type="project" value="InterPro"/>
</dbReference>
<dbReference type="Gene3D" id="3.30.420.10">
    <property type="entry name" value="Ribonuclease H-like superfamily/Ribonuclease H"/>
    <property type="match status" value="1"/>
</dbReference>